<comment type="caution">
    <text evidence="1">The sequence shown here is derived from an EMBL/GenBank/DDBJ whole genome shotgun (WGS) entry which is preliminary data.</text>
</comment>
<feature type="non-terminal residue" evidence="1">
    <location>
        <position position="1"/>
    </location>
</feature>
<dbReference type="OrthoDB" id="2425774at2759"/>
<proteinExistence type="predicted"/>
<sequence length="115" mass="13484">GIKITCESCIIRHLHDSFEKWTSGNAFIDGLLQRYQLELQLTPEKLVEWVPYENFENIEYKTKGGYGFIYTAIWTNGWISDWDDANKQFIRIGSKKVALKLLNNSSNPNEEFFEE</sequence>
<dbReference type="Gene3D" id="1.10.10.1010">
    <property type="entry name" value="Intein homing endonuclease, domain IV"/>
    <property type="match status" value="1"/>
</dbReference>
<feature type="non-terminal residue" evidence="1">
    <location>
        <position position="115"/>
    </location>
</feature>
<keyword evidence="2" id="KW-1185">Reference proteome</keyword>
<reference evidence="1" key="1">
    <citation type="submission" date="2021-06" db="EMBL/GenBank/DDBJ databases">
        <authorList>
            <person name="Kallberg Y."/>
            <person name="Tangrot J."/>
            <person name="Rosling A."/>
        </authorList>
    </citation>
    <scope>NUCLEOTIDE SEQUENCE</scope>
    <source>
        <strain evidence="1">IN212</strain>
    </source>
</reference>
<evidence type="ECO:0000313" key="2">
    <source>
        <dbReference type="Proteomes" id="UP000789396"/>
    </source>
</evidence>
<evidence type="ECO:0000313" key="1">
    <source>
        <dbReference type="EMBL" id="CAG8809490.1"/>
    </source>
</evidence>
<organism evidence="1 2">
    <name type="scientific">Racocetra fulgida</name>
    <dbReference type="NCBI Taxonomy" id="60492"/>
    <lineage>
        <taxon>Eukaryota</taxon>
        <taxon>Fungi</taxon>
        <taxon>Fungi incertae sedis</taxon>
        <taxon>Mucoromycota</taxon>
        <taxon>Glomeromycotina</taxon>
        <taxon>Glomeromycetes</taxon>
        <taxon>Diversisporales</taxon>
        <taxon>Gigasporaceae</taxon>
        <taxon>Racocetra</taxon>
    </lineage>
</organism>
<protein>
    <submittedName>
        <fullName evidence="1">17549_t:CDS:1</fullName>
    </submittedName>
</protein>
<accession>A0A9N9K307</accession>
<name>A0A9N9K307_9GLOM</name>
<dbReference type="EMBL" id="CAJVPZ010082835">
    <property type="protein sequence ID" value="CAG8809490.1"/>
    <property type="molecule type" value="Genomic_DNA"/>
</dbReference>
<dbReference type="AlphaFoldDB" id="A0A9N9K307"/>
<dbReference type="Proteomes" id="UP000789396">
    <property type="component" value="Unassembled WGS sequence"/>
</dbReference>
<gene>
    <name evidence="1" type="ORF">RFULGI_LOCUS18598</name>
</gene>